<evidence type="ECO:0000313" key="3">
    <source>
        <dbReference type="Proteomes" id="UP000572680"/>
    </source>
</evidence>
<keyword evidence="3" id="KW-1185">Reference proteome</keyword>
<name>A0A7W3LWU8_ACTNM</name>
<comment type="caution">
    <text evidence="2">The sequence shown here is derived from an EMBL/GenBank/DDBJ whole genome shotgun (WGS) entry which is preliminary data.</text>
</comment>
<sequence>MEMMTAMTALTTLAAHPGPWRDGPHENAYDAPAWWPVFPIGFGLFWLAVLAGAFYLLRRRGWARPATAAADPLAQARSTLAERFARGEIDEDEYLTRSAALRQDA</sequence>
<organism evidence="2 3">
    <name type="scientific">Actinomadura namibiensis</name>
    <dbReference type="NCBI Taxonomy" id="182080"/>
    <lineage>
        <taxon>Bacteria</taxon>
        <taxon>Bacillati</taxon>
        <taxon>Actinomycetota</taxon>
        <taxon>Actinomycetes</taxon>
        <taxon>Streptosporangiales</taxon>
        <taxon>Thermomonosporaceae</taxon>
        <taxon>Actinomadura</taxon>
    </lineage>
</organism>
<evidence type="ECO:0000313" key="2">
    <source>
        <dbReference type="EMBL" id="MBA8955704.1"/>
    </source>
</evidence>
<reference evidence="2 3" key="1">
    <citation type="submission" date="2020-08" db="EMBL/GenBank/DDBJ databases">
        <title>Genomic Encyclopedia of Type Strains, Phase IV (KMG-IV): sequencing the most valuable type-strain genomes for metagenomic binning, comparative biology and taxonomic classification.</title>
        <authorList>
            <person name="Goeker M."/>
        </authorList>
    </citation>
    <scope>NUCLEOTIDE SEQUENCE [LARGE SCALE GENOMIC DNA]</scope>
    <source>
        <strain evidence="2 3">DSM 44197</strain>
    </source>
</reference>
<feature type="transmembrane region" description="Helical" evidence="1">
    <location>
        <begin position="33"/>
        <end position="57"/>
    </location>
</feature>
<evidence type="ECO:0000256" key="1">
    <source>
        <dbReference type="SAM" id="Phobius"/>
    </source>
</evidence>
<keyword evidence="1" id="KW-0812">Transmembrane</keyword>
<proteinExistence type="predicted"/>
<dbReference type="EMBL" id="JACJIA010000012">
    <property type="protein sequence ID" value="MBA8955704.1"/>
    <property type="molecule type" value="Genomic_DNA"/>
</dbReference>
<gene>
    <name evidence="2" type="ORF">HNR61_007380</name>
</gene>
<protein>
    <submittedName>
        <fullName evidence="2">Putative membrane protein</fullName>
    </submittedName>
</protein>
<dbReference type="AlphaFoldDB" id="A0A7W3LWU8"/>
<accession>A0A7W3LWU8</accession>
<keyword evidence="1" id="KW-1133">Transmembrane helix</keyword>
<dbReference type="Proteomes" id="UP000572680">
    <property type="component" value="Unassembled WGS sequence"/>
</dbReference>
<keyword evidence="1" id="KW-0472">Membrane</keyword>
<dbReference type="RefSeq" id="WP_220510209.1">
    <property type="nucleotide sequence ID" value="NZ_BAAALP010000045.1"/>
</dbReference>